<evidence type="ECO:0000313" key="11">
    <source>
        <dbReference type="Proteomes" id="UP001176891"/>
    </source>
</evidence>
<feature type="transmembrane region" description="Helical" evidence="8">
    <location>
        <begin position="104"/>
        <end position="125"/>
    </location>
</feature>
<evidence type="ECO:0000256" key="8">
    <source>
        <dbReference type="SAM" id="Phobius"/>
    </source>
</evidence>
<evidence type="ECO:0000256" key="6">
    <source>
        <dbReference type="ARBA" id="ARBA00022989"/>
    </source>
</evidence>
<feature type="transmembrane region" description="Helical" evidence="8">
    <location>
        <begin position="167"/>
        <end position="184"/>
    </location>
</feature>
<feature type="transmembrane region" description="Helical" evidence="8">
    <location>
        <begin position="78"/>
        <end position="98"/>
    </location>
</feature>
<dbReference type="InterPro" id="IPR020846">
    <property type="entry name" value="MFS_dom"/>
</dbReference>
<dbReference type="PANTHER" id="PTHR23501:SF169">
    <property type="entry name" value="SLR0616 PROTEIN"/>
    <property type="match status" value="1"/>
</dbReference>
<accession>A0ABT8X590</accession>
<dbReference type="Proteomes" id="UP001176891">
    <property type="component" value="Unassembled WGS sequence"/>
</dbReference>
<protein>
    <submittedName>
        <fullName evidence="10">Multidrug effflux MFS transporter</fullName>
    </submittedName>
</protein>
<dbReference type="SUPFAM" id="SSF103473">
    <property type="entry name" value="MFS general substrate transporter"/>
    <property type="match status" value="1"/>
</dbReference>
<evidence type="ECO:0000256" key="5">
    <source>
        <dbReference type="ARBA" id="ARBA00022692"/>
    </source>
</evidence>
<evidence type="ECO:0000256" key="7">
    <source>
        <dbReference type="ARBA" id="ARBA00023136"/>
    </source>
</evidence>
<evidence type="ECO:0000256" key="3">
    <source>
        <dbReference type="ARBA" id="ARBA00022448"/>
    </source>
</evidence>
<dbReference type="Pfam" id="PF07690">
    <property type="entry name" value="MFS_1"/>
    <property type="match status" value="1"/>
</dbReference>
<feature type="transmembrane region" description="Helical" evidence="8">
    <location>
        <begin position="217"/>
        <end position="235"/>
    </location>
</feature>
<dbReference type="InterPro" id="IPR036259">
    <property type="entry name" value="MFS_trans_sf"/>
</dbReference>
<dbReference type="EMBL" id="JAUOEM010000005">
    <property type="protein sequence ID" value="MDO5988720.1"/>
    <property type="molecule type" value="Genomic_DNA"/>
</dbReference>
<dbReference type="InterPro" id="IPR004812">
    <property type="entry name" value="Efflux_drug-R_Bcr/CmlA"/>
</dbReference>
<evidence type="ECO:0000256" key="2">
    <source>
        <dbReference type="ARBA" id="ARBA00006236"/>
    </source>
</evidence>
<keyword evidence="6 8" id="KW-1133">Transmembrane helix</keyword>
<feature type="transmembrane region" description="Helical" evidence="8">
    <location>
        <begin position="309"/>
        <end position="330"/>
    </location>
</feature>
<evidence type="ECO:0000256" key="4">
    <source>
        <dbReference type="ARBA" id="ARBA00022475"/>
    </source>
</evidence>
<reference evidence="10" key="1">
    <citation type="submission" date="2023-07" db="EMBL/GenBank/DDBJ databases">
        <title>Two novel species in the genus Flavivirga.</title>
        <authorList>
            <person name="Kwon K."/>
        </authorList>
    </citation>
    <scope>NUCLEOTIDE SEQUENCE</scope>
    <source>
        <strain evidence="10">KACC 14157</strain>
    </source>
</reference>
<keyword evidence="5 8" id="KW-0812">Transmembrane</keyword>
<feature type="transmembrane region" description="Helical" evidence="8">
    <location>
        <begin position="342"/>
        <end position="365"/>
    </location>
</feature>
<comment type="caution">
    <text evidence="10">The sequence shown here is derived from an EMBL/GenBank/DDBJ whole genome shotgun (WGS) entry which is preliminary data.</text>
</comment>
<keyword evidence="4" id="KW-1003">Cell membrane</keyword>
<dbReference type="NCBIfam" id="TIGR00710">
    <property type="entry name" value="efflux_Bcr_CflA"/>
    <property type="match status" value="1"/>
</dbReference>
<organism evidence="10 11">
    <name type="scientific">Flavivirga amylovorans</name>
    <dbReference type="NCBI Taxonomy" id="870486"/>
    <lineage>
        <taxon>Bacteria</taxon>
        <taxon>Pseudomonadati</taxon>
        <taxon>Bacteroidota</taxon>
        <taxon>Flavobacteriia</taxon>
        <taxon>Flavobacteriales</taxon>
        <taxon>Flavobacteriaceae</taxon>
        <taxon>Flavivirga</taxon>
    </lineage>
</organism>
<comment type="similarity">
    <text evidence="2">Belongs to the major facilitator superfamily. Bcr/CmlA family.</text>
</comment>
<dbReference type="InterPro" id="IPR011701">
    <property type="entry name" value="MFS"/>
</dbReference>
<keyword evidence="11" id="KW-1185">Reference proteome</keyword>
<name>A0ABT8X590_9FLAO</name>
<dbReference type="Gene3D" id="1.20.1720.10">
    <property type="entry name" value="Multidrug resistance protein D"/>
    <property type="match status" value="1"/>
</dbReference>
<dbReference type="PANTHER" id="PTHR23501">
    <property type="entry name" value="MAJOR FACILITATOR SUPERFAMILY"/>
    <property type="match status" value="1"/>
</dbReference>
<feature type="transmembrane region" description="Helical" evidence="8">
    <location>
        <begin position="12"/>
        <end position="31"/>
    </location>
</feature>
<feature type="domain" description="Major facilitator superfamily (MFS) profile" evidence="9">
    <location>
        <begin position="10"/>
        <end position="398"/>
    </location>
</feature>
<sequence>MQNPNNKFRLEFVALMASLMSIVALSIDALLPALPEIGSSLGVINENDNQLLITMIFLGLGFGQLIFGPLSDSFGRKLIVYIGFVVFIIGSIICVTTKSFEMMIIGRVLQGIGLSSPRTLSIAIVRDSYSGDYMAKILSIVVMVFILVPVIAPTLGVFLLNFYNWESIFYVNLIYGLLVMLWFWKRQPETLLKEKRIKFTSHQFIDGAKEFVKYKDAVAFTLISGFITGSFMVYLSTSQQIFQEQYNLADMFPYIFASLAISIGFATYLNSVFVVKYGMWRIAYIATVAYAVISILYVVLFWSGDNPGIGILISFFALQFFAVGFIFGNIRALAMQPLGHIAGIGAAINGFVSTVMAVPIANYIGSFVSDSVLPLFIGFSIFGILSLLTFIILKRKKELPAIKSL</sequence>
<feature type="transmembrane region" description="Helical" evidence="8">
    <location>
        <begin position="137"/>
        <end position="161"/>
    </location>
</feature>
<gene>
    <name evidence="10" type="ORF">Q4Q39_15010</name>
</gene>
<comment type="subcellular location">
    <subcellularLocation>
        <location evidence="1">Cell membrane</location>
        <topology evidence="1">Multi-pass membrane protein</topology>
    </subcellularLocation>
</comment>
<evidence type="ECO:0000256" key="1">
    <source>
        <dbReference type="ARBA" id="ARBA00004651"/>
    </source>
</evidence>
<feature type="transmembrane region" description="Helical" evidence="8">
    <location>
        <begin position="282"/>
        <end position="303"/>
    </location>
</feature>
<feature type="transmembrane region" description="Helical" evidence="8">
    <location>
        <begin position="371"/>
        <end position="393"/>
    </location>
</feature>
<dbReference type="RefSeq" id="WP_303283371.1">
    <property type="nucleotide sequence ID" value="NZ_BAABCZ010000004.1"/>
</dbReference>
<keyword evidence="3" id="KW-0813">Transport</keyword>
<feature type="transmembrane region" description="Helical" evidence="8">
    <location>
        <begin position="51"/>
        <end position="71"/>
    </location>
</feature>
<evidence type="ECO:0000259" key="9">
    <source>
        <dbReference type="PROSITE" id="PS50850"/>
    </source>
</evidence>
<feature type="transmembrane region" description="Helical" evidence="8">
    <location>
        <begin position="255"/>
        <end position="275"/>
    </location>
</feature>
<dbReference type="PROSITE" id="PS50850">
    <property type="entry name" value="MFS"/>
    <property type="match status" value="1"/>
</dbReference>
<evidence type="ECO:0000313" key="10">
    <source>
        <dbReference type="EMBL" id="MDO5988720.1"/>
    </source>
</evidence>
<dbReference type="CDD" id="cd17320">
    <property type="entry name" value="MFS_MdfA_MDR_like"/>
    <property type="match status" value="1"/>
</dbReference>
<proteinExistence type="inferred from homology"/>
<keyword evidence="7 8" id="KW-0472">Membrane</keyword>